<comment type="subcellular location">
    <subcellularLocation>
        <location evidence="1">Cell membrane</location>
        <topology evidence="1">Multi-pass membrane protein</topology>
    </subcellularLocation>
</comment>
<feature type="transmembrane region" description="Helical" evidence="7">
    <location>
        <begin position="413"/>
        <end position="432"/>
    </location>
</feature>
<dbReference type="RefSeq" id="WP_057637571.1">
    <property type="nucleotide sequence ID" value="NZ_LDJM01000016.1"/>
</dbReference>
<dbReference type="Pfam" id="PF04632">
    <property type="entry name" value="FUSC"/>
    <property type="match status" value="1"/>
</dbReference>
<feature type="transmembrane region" description="Helical" evidence="7">
    <location>
        <begin position="81"/>
        <end position="101"/>
    </location>
</feature>
<feature type="transmembrane region" description="Helical" evidence="7">
    <location>
        <begin position="438"/>
        <end position="457"/>
    </location>
</feature>
<name>A0A0R0DGF8_9GAMM</name>
<evidence type="ECO:0000256" key="7">
    <source>
        <dbReference type="SAM" id="Phobius"/>
    </source>
</evidence>
<feature type="transmembrane region" description="Helical" evidence="7">
    <location>
        <begin position="359"/>
        <end position="379"/>
    </location>
</feature>
<feature type="transmembrane region" description="Helical" evidence="7">
    <location>
        <begin position="142"/>
        <end position="158"/>
    </location>
</feature>
<dbReference type="PANTHER" id="PTHR30509">
    <property type="entry name" value="P-HYDROXYBENZOIC ACID EFFLUX PUMP SUBUNIT-RELATED"/>
    <property type="match status" value="1"/>
</dbReference>
<keyword evidence="6 7" id="KW-0472">Membrane</keyword>
<evidence type="ECO:0000256" key="1">
    <source>
        <dbReference type="ARBA" id="ARBA00004651"/>
    </source>
</evidence>
<dbReference type="OrthoDB" id="9807111at2"/>
<evidence type="ECO:0000313" key="8">
    <source>
        <dbReference type="EMBL" id="KRG77810.1"/>
    </source>
</evidence>
<accession>A0A0R0DGF8</accession>
<comment type="caution">
    <text evidence="8">The sequence shown here is derived from an EMBL/GenBank/DDBJ whole genome shotgun (WGS) entry which is preliminary data.</text>
</comment>
<dbReference type="PATRIC" id="fig|336566.3.peg.682"/>
<dbReference type="GO" id="GO:0005886">
    <property type="term" value="C:plasma membrane"/>
    <property type="evidence" value="ECO:0007669"/>
    <property type="project" value="UniProtKB-SubCell"/>
</dbReference>
<feature type="transmembrane region" description="Helical" evidence="7">
    <location>
        <begin position="57"/>
        <end position="75"/>
    </location>
</feature>
<evidence type="ECO:0000256" key="3">
    <source>
        <dbReference type="ARBA" id="ARBA00022475"/>
    </source>
</evidence>
<feature type="transmembrane region" description="Helical" evidence="7">
    <location>
        <begin position="7"/>
        <end position="27"/>
    </location>
</feature>
<evidence type="ECO:0000256" key="4">
    <source>
        <dbReference type="ARBA" id="ARBA00022692"/>
    </source>
</evidence>
<evidence type="ECO:0000256" key="6">
    <source>
        <dbReference type="ARBA" id="ARBA00023136"/>
    </source>
</evidence>
<dbReference type="GO" id="GO:0022857">
    <property type="term" value="F:transmembrane transporter activity"/>
    <property type="evidence" value="ECO:0007669"/>
    <property type="project" value="InterPro"/>
</dbReference>
<dbReference type="STRING" id="336566.ABB30_06675"/>
<dbReference type="Proteomes" id="UP000050956">
    <property type="component" value="Unassembled WGS sequence"/>
</dbReference>
<dbReference type="PANTHER" id="PTHR30509:SF9">
    <property type="entry name" value="MULTIDRUG RESISTANCE PROTEIN MDTO"/>
    <property type="match status" value="1"/>
</dbReference>
<keyword evidence="3" id="KW-1003">Cell membrane</keyword>
<keyword evidence="5 7" id="KW-1133">Transmembrane helix</keyword>
<reference evidence="8 9" key="1">
    <citation type="submission" date="2015-05" db="EMBL/GenBank/DDBJ databases">
        <title>Genome sequencing and analysis of members of genus Stenotrophomonas.</title>
        <authorList>
            <person name="Patil P.P."/>
            <person name="Midha S."/>
            <person name="Patil P.B."/>
        </authorList>
    </citation>
    <scope>NUCLEOTIDE SEQUENCE [LARGE SCALE GENOMIC DNA]</scope>
    <source>
        <strain evidence="8 9">DSM 24757</strain>
    </source>
</reference>
<keyword evidence="4 7" id="KW-0812">Transmembrane</keyword>
<protein>
    <submittedName>
        <fullName evidence="8">Multidrug transporter</fullName>
    </submittedName>
</protein>
<sequence>MLLLDRQAWMFSLRTFLAAIAALYIALQGDLERPYWAMATVYLVTQPWLGATRAKGMYRVGGTLAGCAMALWMVPQLLQTPWLFAAVMSLWLSACVYIALLNRGPRGYAFLLASYTSAIVCFPMLHAPEDIFATVISRSEEILLGTMMAVLFAALFFPQPVRPMLRARIDSWMGDSAQWCATVLAGDKAHAPHNRLAADLAQFESLIEFVRRDNPRHAHTAVSMQHLHERMLMLLPVLSSIADRLNALRADNRPELADLDGLIHDITHWLTLPSQDKASGYEALRQRISALKPDVDGQLEHLQQVTLLLRLEELVDLWHDCAALQQAIEQDHPPEGIARFRIRTDNRQQRPARHVDHGMALFSAASAGVALMCYCAIWILLGWEAGNSGAMMAAIVAAYFASQDDPVPSQVSFLLCLLAATVLATIYLFGILPSVHEFGSIVMVLAVVFVPLGLLVYRTHTSVIVWPLINTLLAQLGLHGHYTADLEVFLNASAAMVLGITVSAVMTRQFRSVGAEWTARRLVRQGWKTLADAAQGHGQQDRQQFAARMLDLLGLLAPRLAATPPGSNIASVDMLTEARVGLNILQLRRARLGLPAENLAAIEAILADVASHYRAQVAQRRPLPPPQALRERLDASLLRTQDVAEGKARDEALIGVLGLRSVLFPALPLQLATPTKPWSSGTCS</sequence>
<evidence type="ECO:0000256" key="2">
    <source>
        <dbReference type="ARBA" id="ARBA00022448"/>
    </source>
</evidence>
<dbReference type="AlphaFoldDB" id="A0A0R0DGF8"/>
<keyword evidence="2" id="KW-0813">Transport</keyword>
<feature type="transmembrane region" description="Helical" evidence="7">
    <location>
        <begin position="488"/>
        <end position="506"/>
    </location>
</feature>
<proteinExistence type="predicted"/>
<keyword evidence="9" id="KW-1185">Reference proteome</keyword>
<organism evidence="8 9">
    <name type="scientific">Stenotrophomonas ginsengisoli</name>
    <dbReference type="NCBI Taxonomy" id="336566"/>
    <lineage>
        <taxon>Bacteria</taxon>
        <taxon>Pseudomonadati</taxon>
        <taxon>Pseudomonadota</taxon>
        <taxon>Gammaproteobacteria</taxon>
        <taxon>Lysobacterales</taxon>
        <taxon>Lysobacteraceae</taxon>
        <taxon>Stenotrophomonas</taxon>
    </lineage>
</organism>
<dbReference type="InterPro" id="IPR006726">
    <property type="entry name" value="PHBA_efflux_AaeB/fusaric-R"/>
</dbReference>
<evidence type="ECO:0000256" key="5">
    <source>
        <dbReference type="ARBA" id="ARBA00022989"/>
    </source>
</evidence>
<feature type="transmembrane region" description="Helical" evidence="7">
    <location>
        <begin position="108"/>
        <end position="127"/>
    </location>
</feature>
<dbReference type="EMBL" id="LDJM01000016">
    <property type="protein sequence ID" value="KRG77810.1"/>
    <property type="molecule type" value="Genomic_DNA"/>
</dbReference>
<evidence type="ECO:0000313" key="9">
    <source>
        <dbReference type="Proteomes" id="UP000050956"/>
    </source>
</evidence>
<gene>
    <name evidence="8" type="ORF">ABB30_06675</name>
</gene>